<dbReference type="Pfam" id="PF00046">
    <property type="entry name" value="Homeodomain"/>
    <property type="match status" value="1"/>
</dbReference>
<evidence type="ECO:0000259" key="9">
    <source>
        <dbReference type="PROSITE" id="PS50071"/>
    </source>
</evidence>
<feature type="region of interest" description="Disordered" evidence="8">
    <location>
        <begin position="35"/>
        <end position="71"/>
    </location>
</feature>
<dbReference type="Pfam" id="PF00157">
    <property type="entry name" value="Pou"/>
    <property type="match status" value="1"/>
</dbReference>
<evidence type="ECO:0000313" key="11">
    <source>
        <dbReference type="Proteomes" id="UP000694941"/>
    </source>
</evidence>
<dbReference type="PROSITE" id="PS00027">
    <property type="entry name" value="HOMEOBOX_1"/>
    <property type="match status" value="1"/>
</dbReference>
<dbReference type="InterPro" id="IPR017970">
    <property type="entry name" value="Homeobox_CS"/>
</dbReference>
<name>A0ABM1TE45_LIMPO</name>
<evidence type="ECO:0000256" key="2">
    <source>
        <dbReference type="ARBA" id="ARBA00023125"/>
    </source>
</evidence>
<dbReference type="PROSITE" id="PS51179">
    <property type="entry name" value="POU_3"/>
    <property type="match status" value="1"/>
</dbReference>
<dbReference type="GeneID" id="106469871"/>
<evidence type="ECO:0000256" key="1">
    <source>
        <dbReference type="ARBA" id="ARBA00004123"/>
    </source>
</evidence>
<organism evidence="11 12">
    <name type="scientific">Limulus polyphemus</name>
    <name type="common">Atlantic horseshoe crab</name>
    <dbReference type="NCBI Taxonomy" id="6850"/>
    <lineage>
        <taxon>Eukaryota</taxon>
        <taxon>Metazoa</taxon>
        <taxon>Ecdysozoa</taxon>
        <taxon>Arthropoda</taxon>
        <taxon>Chelicerata</taxon>
        <taxon>Merostomata</taxon>
        <taxon>Xiphosura</taxon>
        <taxon>Limulidae</taxon>
        <taxon>Limulus</taxon>
    </lineage>
</organism>
<dbReference type="PROSITE" id="PS00465">
    <property type="entry name" value="POU_2"/>
    <property type="match status" value="1"/>
</dbReference>
<dbReference type="PANTHER" id="PTHR11636:SF76">
    <property type="entry name" value="PROTEIN NUBBIN"/>
    <property type="match status" value="1"/>
</dbReference>
<evidence type="ECO:0000256" key="6">
    <source>
        <dbReference type="RuleBase" id="RU000682"/>
    </source>
</evidence>
<evidence type="ECO:0000256" key="3">
    <source>
        <dbReference type="ARBA" id="ARBA00023155"/>
    </source>
</evidence>
<comment type="subcellular location">
    <subcellularLocation>
        <location evidence="1 5 6">Nucleus</location>
    </subcellularLocation>
</comment>
<dbReference type="Gene3D" id="1.10.260.40">
    <property type="entry name" value="lambda repressor-like DNA-binding domains"/>
    <property type="match status" value="1"/>
</dbReference>
<gene>
    <name evidence="12" type="primary">LOC106469871</name>
</gene>
<evidence type="ECO:0000259" key="10">
    <source>
        <dbReference type="PROSITE" id="PS51179"/>
    </source>
</evidence>
<dbReference type="InterPro" id="IPR013847">
    <property type="entry name" value="POU"/>
</dbReference>
<dbReference type="SMART" id="SM00389">
    <property type="entry name" value="HOX"/>
    <property type="match status" value="1"/>
</dbReference>
<comment type="similarity">
    <text evidence="7">Belongs to the POU transcription factor family.</text>
</comment>
<dbReference type="CDD" id="cd00086">
    <property type="entry name" value="homeodomain"/>
    <property type="match status" value="1"/>
</dbReference>
<evidence type="ECO:0000313" key="12">
    <source>
        <dbReference type="RefSeq" id="XP_022254151.1"/>
    </source>
</evidence>
<feature type="compositionally biased region" description="Polar residues" evidence="8">
    <location>
        <begin position="44"/>
        <end position="56"/>
    </location>
</feature>
<keyword evidence="11" id="KW-1185">Reference proteome</keyword>
<keyword evidence="4 5" id="KW-0539">Nucleus</keyword>
<proteinExistence type="inferred from homology"/>
<dbReference type="PRINTS" id="PR00028">
    <property type="entry name" value="POUDOMAIN"/>
</dbReference>
<dbReference type="RefSeq" id="XP_022254151.1">
    <property type="nucleotide sequence ID" value="XM_022398443.1"/>
</dbReference>
<dbReference type="InterPro" id="IPR000327">
    <property type="entry name" value="POU_dom"/>
</dbReference>
<dbReference type="InterPro" id="IPR010982">
    <property type="entry name" value="Lambda_DNA-bd_dom_sf"/>
</dbReference>
<dbReference type="SUPFAM" id="SSF46689">
    <property type="entry name" value="Homeodomain-like"/>
    <property type="match status" value="1"/>
</dbReference>
<dbReference type="InterPro" id="IPR001356">
    <property type="entry name" value="HD"/>
</dbReference>
<evidence type="ECO:0000256" key="5">
    <source>
        <dbReference type="PROSITE-ProRule" id="PRU00108"/>
    </source>
</evidence>
<dbReference type="Gene3D" id="1.10.10.60">
    <property type="entry name" value="Homeodomain-like"/>
    <property type="match status" value="1"/>
</dbReference>
<dbReference type="InterPro" id="IPR050255">
    <property type="entry name" value="POU_domain_TF"/>
</dbReference>
<feature type="domain" description="Homeobox" evidence="9">
    <location>
        <begin position="420"/>
        <end position="480"/>
    </location>
</feature>
<dbReference type="PROSITE" id="PS50071">
    <property type="entry name" value="HOMEOBOX_2"/>
    <property type="match status" value="1"/>
</dbReference>
<dbReference type="PANTHER" id="PTHR11636">
    <property type="entry name" value="POU DOMAIN"/>
    <property type="match status" value="1"/>
</dbReference>
<reference evidence="12" key="1">
    <citation type="submission" date="2025-08" db="UniProtKB">
        <authorList>
            <consortium name="RefSeq"/>
        </authorList>
    </citation>
    <scope>IDENTIFICATION</scope>
    <source>
        <tissue evidence="12">Muscle</tissue>
    </source>
</reference>
<dbReference type="InterPro" id="IPR009057">
    <property type="entry name" value="Homeodomain-like_sf"/>
</dbReference>
<keyword evidence="2 5" id="KW-0238">DNA-binding</keyword>
<sequence>MDSVNVHSFLPLLWASKFGPSLPWPATVTFDSSKMPPDVGMNGDLSNDTQDSTTSHDSGDLPLDGDADSDRALNLAMDDDDEPIDATIHSNQASKDKHVFNGQLLKTEVSASHTKSSTHLPIETTSSTSLAISPTSVVSTTTADALAAATSAAGQLSLNQLMATPSQQSMLLQGLAQQFLMGKLPVSSGLPGLHLSPQNIQQLQQQQQSLQNMSQFVYLQPNHLSANMQAQLFLQNQGLLMQQSLQNLQLQANQAAAASLPQGVLTSQVATAAVTQQHLQQLQQHHSQFSKPQQELQGLSSLSLAQPKNVNVTSQVKSRVNEPSSEENMDLEELEQFAKSFKQRRIKMGFTQGDVGLAMGKLYGNDFSQTTISRFEALNLSFKNMCKLKPLLQRWLEDADASLNNPALHTHVNNSPDAIGRRRKKRTSIETNVRVMLERAFKQMPKPTSDEITMLARSLAMDKEVVRVWFCNRRQKEKRINPATSVLDSFSASPVTPKSISLAVAATSFGVSSGSNSPGSSHDVTSTASSLSGVFPALIPISSAQLATSITMTPPSA</sequence>
<dbReference type="Proteomes" id="UP000694941">
    <property type="component" value="Unplaced"/>
</dbReference>
<keyword evidence="3 5" id="KW-0371">Homeobox</keyword>
<evidence type="ECO:0000256" key="7">
    <source>
        <dbReference type="RuleBase" id="RU361194"/>
    </source>
</evidence>
<feature type="DNA-binding region" description="Homeobox" evidence="5">
    <location>
        <begin position="422"/>
        <end position="481"/>
    </location>
</feature>
<accession>A0ABM1TE45</accession>
<feature type="domain" description="POU-specific" evidence="10">
    <location>
        <begin position="326"/>
        <end position="400"/>
    </location>
</feature>
<keyword evidence="7" id="KW-0804">Transcription</keyword>
<protein>
    <recommendedName>
        <fullName evidence="7">POU domain protein</fullName>
    </recommendedName>
</protein>
<evidence type="ECO:0000256" key="8">
    <source>
        <dbReference type="SAM" id="MobiDB-lite"/>
    </source>
</evidence>
<dbReference type="SUPFAM" id="SSF47413">
    <property type="entry name" value="lambda repressor-like DNA-binding domains"/>
    <property type="match status" value="1"/>
</dbReference>
<dbReference type="SMART" id="SM00352">
    <property type="entry name" value="POU"/>
    <property type="match status" value="1"/>
</dbReference>
<evidence type="ECO:0000256" key="4">
    <source>
        <dbReference type="ARBA" id="ARBA00023242"/>
    </source>
</evidence>